<feature type="transmembrane region" description="Helical" evidence="12">
    <location>
        <begin position="137"/>
        <end position="170"/>
    </location>
</feature>
<dbReference type="EMBL" id="BMAW01004766">
    <property type="protein sequence ID" value="GFS90742.1"/>
    <property type="molecule type" value="Genomic_DNA"/>
</dbReference>
<keyword evidence="10 12" id="KW-0472">Membrane</keyword>
<name>A0A8X6N2I4_NEPPI</name>
<dbReference type="Pfam" id="PF00211">
    <property type="entry name" value="Guanylate_cyc"/>
    <property type="match status" value="1"/>
</dbReference>
<evidence type="ECO:0000259" key="13">
    <source>
        <dbReference type="PROSITE" id="PS50125"/>
    </source>
</evidence>
<feature type="transmembrane region" description="Helical" evidence="12">
    <location>
        <begin position="102"/>
        <end position="125"/>
    </location>
</feature>
<accession>A0A8X6N2I4</accession>
<dbReference type="Pfam" id="PF16214">
    <property type="entry name" value="AC_N"/>
    <property type="match status" value="1"/>
</dbReference>
<dbReference type="GO" id="GO:0046872">
    <property type="term" value="F:metal ion binding"/>
    <property type="evidence" value="ECO:0007669"/>
    <property type="project" value="UniProtKB-KW"/>
</dbReference>
<keyword evidence="15" id="KW-1185">Reference proteome</keyword>
<keyword evidence="11" id="KW-0456">Lyase</keyword>
<keyword evidence="6" id="KW-0547">Nucleotide-binding</keyword>
<dbReference type="Proteomes" id="UP000887013">
    <property type="component" value="Unassembled WGS sequence"/>
</dbReference>
<organism evidence="14 15">
    <name type="scientific">Nephila pilipes</name>
    <name type="common">Giant wood spider</name>
    <name type="synonym">Nephila maculata</name>
    <dbReference type="NCBI Taxonomy" id="299642"/>
    <lineage>
        <taxon>Eukaryota</taxon>
        <taxon>Metazoa</taxon>
        <taxon>Ecdysozoa</taxon>
        <taxon>Arthropoda</taxon>
        <taxon>Chelicerata</taxon>
        <taxon>Arachnida</taxon>
        <taxon>Araneae</taxon>
        <taxon>Araneomorphae</taxon>
        <taxon>Entelegynae</taxon>
        <taxon>Araneoidea</taxon>
        <taxon>Nephilidae</taxon>
        <taxon>Nephila</taxon>
    </lineage>
</organism>
<dbReference type="GO" id="GO:0004016">
    <property type="term" value="F:adenylate cyclase activity"/>
    <property type="evidence" value="ECO:0007669"/>
    <property type="project" value="UniProtKB-EC"/>
</dbReference>
<evidence type="ECO:0000256" key="5">
    <source>
        <dbReference type="ARBA" id="ARBA00022723"/>
    </source>
</evidence>
<reference evidence="14" key="1">
    <citation type="submission" date="2020-08" db="EMBL/GenBank/DDBJ databases">
        <title>Multicomponent nature underlies the extraordinary mechanical properties of spider dragline silk.</title>
        <authorList>
            <person name="Kono N."/>
            <person name="Nakamura H."/>
            <person name="Mori M."/>
            <person name="Yoshida Y."/>
            <person name="Ohtoshi R."/>
            <person name="Malay A.D."/>
            <person name="Moran D.A.P."/>
            <person name="Tomita M."/>
            <person name="Numata K."/>
            <person name="Arakawa K."/>
        </authorList>
    </citation>
    <scope>NUCLEOTIDE SEQUENCE</scope>
</reference>
<feature type="domain" description="Guanylate cyclase" evidence="13">
    <location>
        <begin position="286"/>
        <end position="340"/>
    </location>
</feature>
<evidence type="ECO:0000313" key="15">
    <source>
        <dbReference type="Proteomes" id="UP000887013"/>
    </source>
</evidence>
<dbReference type="GO" id="GO:0005524">
    <property type="term" value="F:ATP binding"/>
    <property type="evidence" value="ECO:0007669"/>
    <property type="project" value="UniProtKB-KW"/>
</dbReference>
<feature type="transmembrane region" description="Helical" evidence="12">
    <location>
        <begin position="75"/>
        <end position="95"/>
    </location>
</feature>
<keyword evidence="5" id="KW-0479">Metal-binding</keyword>
<dbReference type="InterPro" id="IPR029787">
    <property type="entry name" value="Nucleotide_cyclase"/>
</dbReference>
<sequence>MPKQVKLHYLPIKKWLPRKMNPSMDVEDLKKRYCGRLQHSLFLSLLLICVFYGAAFLGLVTLVYPHDIWADPVRIFTLCAVLGCLLVLFLCLLPLERSFAHCSWLVSAVAWLGLLAALVVCSYGGRAQRTPTDNALFVYLAVFVSHTMLALPLLVACVIAVLTALSQVALEAMLANTHTDNLARQVGACALFLTCGTLIGYFHRRMTDVSHDKTFAGTRFFIESRIKLEYEKEQQEQLLLSVIPAYIAAEVKRSIMLKMADACQSAHSHSKQRFHELYVQRHNNVSILYADIVNFTPLSEQLSASDLVKTLNELFGRFDQIAQSMKNEASEKLHKNLSIGIGAWREYRKRRQNNAMTMSRLISDK</sequence>
<dbReference type="GO" id="GO:0005886">
    <property type="term" value="C:plasma membrane"/>
    <property type="evidence" value="ECO:0007669"/>
    <property type="project" value="TreeGrafter"/>
</dbReference>
<comment type="subcellular location">
    <subcellularLocation>
        <location evidence="2">Membrane</location>
        <topology evidence="2">Multi-pass membrane protein</topology>
    </subcellularLocation>
</comment>
<evidence type="ECO:0000256" key="1">
    <source>
        <dbReference type="ARBA" id="ARBA00001593"/>
    </source>
</evidence>
<evidence type="ECO:0000256" key="12">
    <source>
        <dbReference type="SAM" id="Phobius"/>
    </source>
</evidence>
<feature type="transmembrane region" description="Helical" evidence="12">
    <location>
        <begin position="182"/>
        <end position="202"/>
    </location>
</feature>
<dbReference type="OrthoDB" id="6435111at2759"/>
<dbReference type="PROSITE" id="PS50125">
    <property type="entry name" value="GUANYLATE_CYCLASE_2"/>
    <property type="match status" value="1"/>
</dbReference>
<dbReference type="SUPFAM" id="SSF55073">
    <property type="entry name" value="Nucleotide cyclase"/>
    <property type="match status" value="1"/>
</dbReference>
<dbReference type="EC" id="4.6.1.1" evidence="3"/>
<protein>
    <recommendedName>
        <fullName evidence="3">adenylate cyclase</fullName>
        <ecNumber evidence="3">4.6.1.1</ecNumber>
    </recommendedName>
</protein>
<proteinExistence type="predicted"/>
<dbReference type="InterPro" id="IPR032628">
    <property type="entry name" value="AC_N"/>
</dbReference>
<feature type="transmembrane region" description="Helical" evidence="12">
    <location>
        <begin position="40"/>
        <end position="63"/>
    </location>
</feature>
<evidence type="ECO:0000256" key="2">
    <source>
        <dbReference type="ARBA" id="ARBA00004141"/>
    </source>
</evidence>
<dbReference type="PANTHER" id="PTHR45627:SF12">
    <property type="entry name" value="ADENYLATE CYCLASE TYPE 2"/>
    <property type="match status" value="1"/>
</dbReference>
<dbReference type="GO" id="GO:0007189">
    <property type="term" value="P:adenylate cyclase-activating G protein-coupled receptor signaling pathway"/>
    <property type="evidence" value="ECO:0007669"/>
    <property type="project" value="TreeGrafter"/>
</dbReference>
<keyword evidence="7" id="KW-0067">ATP-binding</keyword>
<keyword evidence="9 12" id="KW-1133">Transmembrane helix</keyword>
<evidence type="ECO:0000256" key="9">
    <source>
        <dbReference type="ARBA" id="ARBA00022989"/>
    </source>
</evidence>
<comment type="catalytic activity">
    <reaction evidence="1">
        <text>ATP = 3',5'-cyclic AMP + diphosphate</text>
        <dbReference type="Rhea" id="RHEA:15389"/>
        <dbReference type="ChEBI" id="CHEBI:30616"/>
        <dbReference type="ChEBI" id="CHEBI:33019"/>
        <dbReference type="ChEBI" id="CHEBI:58165"/>
        <dbReference type="EC" id="4.6.1.1"/>
    </reaction>
</comment>
<dbReference type="Gene3D" id="3.30.70.1230">
    <property type="entry name" value="Nucleotide cyclase"/>
    <property type="match status" value="1"/>
</dbReference>
<dbReference type="GO" id="GO:0007193">
    <property type="term" value="P:adenylate cyclase-inhibiting G protein-coupled receptor signaling pathway"/>
    <property type="evidence" value="ECO:0007669"/>
    <property type="project" value="TreeGrafter"/>
</dbReference>
<comment type="caution">
    <text evidence="14">The sequence shown here is derived from an EMBL/GenBank/DDBJ whole genome shotgun (WGS) entry which is preliminary data.</text>
</comment>
<dbReference type="AlphaFoldDB" id="A0A8X6N2I4"/>
<evidence type="ECO:0000256" key="7">
    <source>
        <dbReference type="ARBA" id="ARBA00022840"/>
    </source>
</evidence>
<evidence type="ECO:0000313" key="14">
    <source>
        <dbReference type="EMBL" id="GFS90742.1"/>
    </source>
</evidence>
<dbReference type="PANTHER" id="PTHR45627">
    <property type="entry name" value="ADENYLATE CYCLASE TYPE 1"/>
    <property type="match status" value="1"/>
</dbReference>
<evidence type="ECO:0000256" key="4">
    <source>
        <dbReference type="ARBA" id="ARBA00022692"/>
    </source>
</evidence>
<gene>
    <name evidence="14" type="primary">Ac76E</name>
    <name evidence="14" type="ORF">NPIL_401261</name>
</gene>
<keyword evidence="8" id="KW-0460">Magnesium</keyword>
<dbReference type="GO" id="GO:0035556">
    <property type="term" value="P:intracellular signal transduction"/>
    <property type="evidence" value="ECO:0007669"/>
    <property type="project" value="InterPro"/>
</dbReference>
<dbReference type="InterPro" id="IPR001054">
    <property type="entry name" value="A/G_cyclase"/>
</dbReference>
<dbReference type="GO" id="GO:0006171">
    <property type="term" value="P:cAMP biosynthetic process"/>
    <property type="evidence" value="ECO:0007669"/>
    <property type="project" value="TreeGrafter"/>
</dbReference>
<evidence type="ECO:0000256" key="11">
    <source>
        <dbReference type="ARBA" id="ARBA00023239"/>
    </source>
</evidence>
<keyword evidence="4 12" id="KW-0812">Transmembrane</keyword>
<evidence type="ECO:0000256" key="3">
    <source>
        <dbReference type="ARBA" id="ARBA00012201"/>
    </source>
</evidence>
<evidence type="ECO:0000256" key="10">
    <source>
        <dbReference type="ARBA" id="ARBA00023136"/>
    </source>
</evidence>
<evidence type="ECO:0000256" key="8">
    <source>
        <dbReference type="ARBA" id="ARBA00022842"/>
    </source>
</evidence>
<evidence type="ECO:0000256" key="6">
    <source>
        <dbReference type="ARBA" id="ARBA00022741"/>
    </source>
</evidence>